<dbReference type="InterPro" id="IPR036038">
    <property type="entry name" value="Aminotransferase-like"/>
</dbReference>
<dbReference type="InterPro" id="IPR043132">
    <property type="entry name" value="BCAT-like_C"/>
</dbReference>
<organism evidence="1 2">
    <name type="scientific">Leucocoprinus leucothites</name>
    <dbReference type="NCBI Taxonomy" id="201217"/>
    <lineage>
        <taxon>Eukaryota</taxon>
        <taxon>Fungi</taxon>
        <taxon>Dikarya</taxon>
        <taxon>Basidiomycota</taxon>
        <taxon>Agaricomycotina</taxon>
        <taxon>Agaricomycetes</taxon>
        <taxon>Agaricomycetidae</taxon>
        <taxon>Agaricales</taxon>
        <taxon>Agaricineae</taxon>
        <taxon>Agaricaceae</taxon>
        <taxon>Leucocoprinus</taxon>
    </lineage>
</organism>
<reference evidence="1 2" key="1">
    <citation type="journal article" date="2020" name="ISME J.">
        <title>Uncovering the hidden diversity of litter-decomposition mechanisms in mushroom-forming fungi.</title>
        <authorList>
            <person name="Floudas D."/>
            <person name="Bentzer J."/>
            <person name="Ahren D."/>
            <person name="Johansson T."/>
            <person name="Persson P."/>
            <person name="Tunlid A."/>
        </authorList>
    </citation>
    <scope>NUCLEOTIDE SEQUENCE [LARGE SCALE GENOMIC DNA]</scope>
    <source>
        <strain evidence="1 2">CBS 146.42</strain>
    </source>
</reference>
<sequence length="208" mass="23419">MSTIQDYLLFTTTRYDEGLAKFSWNNDENEPCPFLLCAHHHQRLVNATRVHKWPEAQKALVDYGKFKTLLAKVVENYKKSNNTDPKALRIRVALDPQGAFQTTCAPVPPFASDPTLLARGEPPTIPPGNLIEVRLDPAPTEPSVFTRTKTTKRAHYDDARARSGIPGLLTPQGPHFEALLFDMYNHVMESDIYNVAFYRGGRLPEVLA</sequence>
<gene>
    <name evidence="1" type="ORF">D9756_005923</name>
</gene>
<comment type="caution">
    <text evidence="1">The sequence shown here is derived from an EMBL/GenBank/DDBJ whole genome shotgun (WGS) entry which is preliminary data.</text>
</comment>
<evidence type="ECO:0000313" key="1">
    <source>
        <dbReference type="EMBL" id="KAF5352429.1"/>
    </source>
</evidence>
<proteinExistence type="predicted"/>
<name>A0A8H5D2D6_9AGAR</name>
<dbReference type="SUPFAM" id="SSF56752">
    <property type="entry name" value="D-aminoacid aminotransferase-like PLP-dependent enzymes"/>
    <property type="match status" value="1"/>
</dbReference>
<accession>A0A8H5D2D6</accession>
<dbReference type="OrthoDB" id="64220at2759"/>
<dbReference type="Gene3D" id="3.20.10.10">
    <property type="entry name" value="D-amino Acid Aminotransferase, subunit A, domain 2"/>
    <property type="match status" value="1"/>
</dbReference>
<evidence type="ECO:0000313" key="2">
    <source>
        <dbReference type="Proteomes" id="UP000559027"/>
    </source>
</evidence>
<dbReference type="Proteomes" id="UP000559027">
    <property type="component" value="Unassembled WGS sequence"/>
</dbReference>
<dbReference type="GO" id="GO:0003824">
    <property type="term" value="F:catalytic activity"/>
    <property type="evidence" value="ECO:0007669"/>
    <property type="project" value="InterPro"/>
</dbReference>
<protein>
    <submittedName>
        <fullName evidence="1">Uncharacterized protein</fullName>
    </submittedName>
</protein>
<keyword evidence="2" id="KW-1185">Reference proteome</keyword>
<dbReference type="AlphaFoldDB" id="A0A8H5D2D6"/>
<dbReference type="EMBL" id="JAACJO010000011">
    <property type="protein sequence ID" value="KAF5352429.1"/>
    <property type="molecule type" value="Genomic_DNA"/>
</dbReference>